<accession>A0ABV9EHT9</accession>
<feature type="compositionally biased region" description="Basic and acidic residues" evidence="1">
    <location>
        <begin position="268"/>
        <end position="286"/>
    </location>
</feature>
<dbReference type="Pfam" id="PF01569">
    <property type="entry name" value="PAP2"/>
    <property type="match status" value="1"/>
</dbReference>
<gene>
    <name evidence="4" type="ORF">ACFO8L_23880</name>
</gene>
<dbReference type="SMART" id="SM00014">
    <property type="entry name" value="acidPPc"/>
    <property type="match status" value="1"/>
</dbReference>
<dbReference type="Proteomes" id="UP001595891">
    <property type="component" value="Unassembled WGS sequence"/>
</dbReference>
<keyword evidence="5" id="KW-1185">Reference proteome</keyword>
<dbReference type="RefSeq" id="WP_262846356.1">
    <property type="nucleotide sequence ID" value="NZ_JANZYP010000045.1"/>
</dbReference>
<organism evidence="4 5">
    <name type="scientific">Sphaerisporangium corydalis</name>
    <dbReference type="NCBI Taxonomy" id="1441875"/>
    <lineage>
        <taxon>Bacteria</taxon>
        <taxon>Bacillati</taxon>
        <taxon>Actinomycetota</taxon>
        <taxon>Actinomycetes</taxon>
        <taxon>Streptosporangiales</taxon>
        <taxon>Streptosporangiaceae</taxon>
        <taxon>Sphaerisporangium</taxon>
    </lineage>
</organism>
<keyword evidence="2" id="KW-0812">Transmembrane</keyword>
<sequence length="296" mass="30979">MSTFGNRLTGAGRPGKDARPGGAAAGPATDGNPPAGPSGGAGRIRKRFDPDRRLGLRLTLASGAVFLVLVPFGLLLLLVKSSFGPVNRIDEGAADALHAFALGHPGWVSFLQLWTNVFGPGTWRVLVGLAAAYLVFRRAPRLAIWAVTTITVGGLLGLALKVVVDRARPHLPNPVDLAPGASFPSGHAVNATLGAGILILLLLPVLNRRQRIIAWLTGAVIVGGVAYTRVALGVHWVTDVTAGVVFGVAVIAATAAGFETWRREIGRRPSEPHLDGVEPEAREDISPKGSTHGHRH</sequence>
<reference evidence="5" key="1">
    <citation type="journal article" date="2019" name="Int. J. Syst. Evol. Microbiol.">
        <title>The Global Catalogue of Microorganisms (GCM) 10K type strain sequencing project: providing services to taxonomists for standard genome sequencing and annotation.</title>
        <authorList>
            <consortium name="The Broad Institute Genomics Platform"/>
            <consortium name="The Broad Institute Genome Sequencing Center for Infectious Disease"/>
            <person name="Wu L."/>
            <person name="Ma J."/>
        </authorList>
    </citation>
    <scope>NUCLEOTIDE SEQUENCE [LARGE SCALE GENOMIC DNA]</scope>
    <source>
        <strain evidence="5">CCUG 49560</strain>
    </source>
</reference>
<dbReference type="PANTHER" id="PTHR14969">
    <property type="entry name" value="SPHINGOSINE-1-PHOSPHATE PHOSPHOHYDROLASE"/>
    <property type="match status" value="1"/>
</dbReference>
<feature type="transmembrane region" description="Helical" evidence="2">
    <location>
        <begin position="213"/>
        <end position="234"/>
    </location>
</feature>
<dbReference type="InterPro" id="IPR036938">
    <property type="entry name" value="PAP2/HPO_sf"/>
</dbReference>
<feature type="transmembrane region" description="Helical" evidence="2">
    <location>
        <begin position="143"/>
        <end position="164"/>
    </location>
</feature>
<feature type="transmembrane region" description="Helical" evidence="2">
    <location>
        <begin position="54"/>
        <end position="79"/>
    </location>
</feature>
<dbReference type="InterPro" id="IPR000326">
    <property type="entry name" value="PAP2/HPO"/>
</dbReference>
<dbReference type="PANTHER" id="PTHR14969:SF13">
    <property type="entry name" value="AT30094P"/>
    <property type="match status" value="1"/>
</dbReference>
<evidence type="ECO:0000256" key="2">
    <source>
        <dbReference type="SAM" id="Phobius"/>
    </source>
</evidence>
<feature type="compositionally biased region" description="Low complexity" evidence="1">
    <location>
        <begin position="20"/>
        <end position="33"/>
    </location>
</feature>
<evidence type="ECO:0000259" key="3">
    <source>
        <dbReference type="SMART" id="SM00014"/>
    </source>
</evidence>
<protein>
    <submittedName>
        <fullName evidence="4">Phosphatase PAP2 family protein</fullName>
    </submittedName>
</protein>
<dbReference type="Gene3D" id="1.20.144.10">
    <property type="entry name" value="Phosphatidic acid phosphatase type 2/haloperoxidase"/>
    <property type="match status" value="1"/>
</dbReference>
<proteinExistence type="predicted"/>
<keyword evidence="2" id="KW-1133">Transmembrane helix</keyword>
<feature type="transmembrane region" description="Helical" evidence="2">
    <location>
        <begin position="117"/>
        <end position="136"/>
    </location>
</feature>
<name>A0ABV9EHT9_9ACTN</name>
<evidence type="ECO:0000313" key="4">
    <source>
        <dbReference type="EMBL" id="MFC4589151.1"/>
    </source>
</evidence>
<comment type="caution">
    <text evidence="4">The sequence shown here is derived from an EMBL/GenBank/DDBJ whole genome shotgun (WGS) entry which is preliminary data.</text>
</comment>
<keyword evidence="2" id="KW-0472">Membrane</keyword>
<feature type="domain" description="Phosphatidic acid phosphatase type 2/haloperoxidase" evidence="3">
    <location>
        <begin position="139"/>
        <end position="255"/>
    </location>
</feature>
<evidence type="ECO:0000256" key="1">
    <source>
        <dbReference type="SAM" id="MobiDB-lite"/>
    </source>
</evidence>
<feature type="region of interest" description="Disordered" evidence="1">
    <location>
        <begin position="268"/>
        <end position="296"/>
    </location>
</feature>
<dbReference type="CDD" id="cd03392">
    <property type="entry name" value="PAP2_like_2"/>
    <property type="match status" value="1"/>
</dbReference>
<feature type="transmembrane region" description="Helical" evidence="2">
    <location>
        <begin position="240"/>
        <end position="258"/>
    </location>
</feature>
<feature type="transmembrane region" description="Helical" evidence="2">
    <location>
        <begin position="184"/>
        <end position="206"/>
    </location>
</feature>
<dbReference type="SUPFAM" id="SSF48317">
    <property type="entry name" value="Acid phosphatase/Vanadium-dependent haloperoxidase"/>
    <property type="match status" value="1"/>
</dbReference>
<feature type="region of interest" description="Disordered" evidence="1">
    <location>
        <begin position="1"/>
        <end position="44"/>
    </location>
</feature>
<dbReference type="EMBL" id="JBHSFN010000015">
    <property type="protein sequence ID" value="MFC4589151.1"/>
    <property type="molecule type" value="Genomic_DNA"/>
</dbReference>
<evidence type="ECO:0000313" key="5">
    <source>
        <dbReference type="Proteomes" id="UP001595891"/>
    </source>
</evidence>